<sequence length="72" mass="7818">MPDLSSFTPTELLELLEQINTSGQSPPELQLPHMTQIKLALLLNTDPAFKTALIAIIQSYLAGTALPDVDDL</sequence>
<gene>
    <name evidence="1" type="ORF">GCM10008957_55700</name>
</gene>
<organism evidence="1 2">
    <name type="scientific">Deinococcus ruber</name>
    <dbReference type="NCBI Taxonomy" id="1848197"/>
    <lineage>
        <taxon>Bacteria</taxon>
        <taxon>Thermotogati</taxon>
        <taxon>Deinococcota</taxon>
        <taxon>Deinococci</taxon>
        <taxon>Deinococcales</taxon>
        <taxon>Deinococcaceae</taxon>
        <taxon>Deinococcus</taxon>
    </lineage>
</organism>
<dbReference type="Proteomes" id="UP000603865">
    <property type="component" value="Unassembled WGS sequence"/>
</dbReference>
<protein>
    <submittedName>
        <fullName evidence="1">Uncharacterized protein</fullName>
    </submittedName>
</protein>
<name>A0A918KXE0_9DEIO</name>
<evidence type="ECO:0000313" key="2">
    <source>
        <dbReference type="Proteomes" id="UP000603865"/>
    </source>
</evidence>
<evidence type="ECO:0000313" key="1">
    <source>
        <dbReference type="EMBL" id="GGR39814.1"/>
    </source>
</evidence>
<keyword evidence="2" id="KW-1185">Reference proteome</keyword>
<reference evidence="1" key="1">
    <citation type="journal article" date="2014" name="Int. J. Syst. Evol. Microbiol.">
        <title>Complete genome sequence of Corynebacterium casei LMG S-19264T (=DSM 44701T), isolated from a smear-ripened cheese.</title>
        <authorList>
            <consortium name="US DOE Joint Genome Institute (JGI-PGF)"/>
            <person name="Walter F."/>
            <person name="Albersmeier A."/>
            <person name="Kalinowski J."/>
            <person name="Ruckert C."/>
        </authorList>
    </citation>
    <scope>NUCLEOTIDE SEQUENCE</scope>
    <source>
        <strain evidence="1">JCM 31311</strain>
    </source>
</reference>
<dbReference type="AlphaFoldDB" id="A0A918KXE0"/>
<dbReference type="RefSeq" id="WP_189093784.1">
    <property type="nucleotide sequence ID" value="NZ_BMQL01000098.1"/>
</dbReference>
<reference evidence="1" key="2">
    <citation type="submission" date="2020-09" db="EMBL/GenBank/DDBJ databases">
        <authorList>
            <person name="Sun Q."/>
            <person name="Ohkuma M."/>
        </authorList>
    </citation>
    <scope>NUCLEOTIDE SEQUENCE</scope>
    <source>
        <strain evidence="1">JCM 31311</strain>
    </source>
</reference>
<comment type="caution">
    <text evidence="1">The sequence shown here is derived from an EMBL/GenBank/DDBJ whole genome shotgun (WGS) entry which is preliminary data.</text>
</comment>
<dbReference type="EMBL" id="BMQL01000098">
    <property type="protein sequence ID" value="GGR39814.1"/>
    <property type="molecule type" value="Genomic_DNA"/>
</dbReference>
<accession>A0A918KXE0</accession>
<proteinExistence type="predicted"/>